<dbReference type="Pfam" id="PF00092">
    <property type="entry name" value="VWA"/>
    <property type="match status" value="1"/>
</dbReference>
<proteinExistence type="predicted"/>
<evidence type="ECO:0000259" key="1">
    <source>
        <dbReference type="PROSITE" id="PS50234"/>
    </source>
</evidence>
<name>A0AAV5WVB6_9BILA</name>
<dbReference type="PROSITE" id="PS50234">
    <property type="entry name" value="VWFA"/>
    <property type="match status" value="1"/>
</dbReference>
<dbReference type="SUPFAM" id="SSF53300">
    <property type="entry name" value="vWA-like"/>
    <property type="match status" value="1"/>
</dbReference>
<organism evidence="2 3">
    <name type="scientific">Pristionchus fissidentatus</name>
    <dbReference type="NCBI Taxonomy" id="1538716"/>
    <lineage>
        <taxon>Eukaryota</taxon>
        <taxon>Metazoa</taxon>
        <taxon>Ecdysozoa</taxon>
        <taxon>Nematoda</taxon>
        <taxon>Chromadorea</taxon>
        <taxon>Rhabditida</taxon>
        <taxon>Rhabditina</taxon>
        <taxon>Diplogasteromorpha</taxon>
        <taxon>Diplogasteroidea</taxon>
        <taxon>Neodiplogasteridae</taxon>
        <taxon>Pristionchus</taxon>
    </lineage>
</organism>
<feature type="domain" description="VWFA" evidence="1">
    <location>
        <begin position="43"/>
        <end position="155"/>
    </location>
</feature>
<reference evidence="2" key="1">
    <citation type="submission" date="2023-10" db="EMBL/GenBank/DDBJ databases">
        <title>Genome assembly of Pristionchus species.</title>
        <authorList>
            <person name="Yoshida K."/>
            <person name="Sommer R.J."/>
        </authorList>
    </citation>
    <scope>NUCLEOTIDE SEQUENCE</scope>
    <source>
        <strain evidence="2">RS5133</strain>
    </source>
</reference>
<evidence type="ECO:0000313" key="2">
    <source>
        <dbReference type="EMBL" id="GMT35480.1"/>
    </source>
</evidence>
<comment type="caution">
    <text evidence="2">The sequence shown here is derived from an EMBL/GenBank/DDBJ whole genome shotgun (WGS) entry which is preliminary data.</text>
</comment>
<dbReference type="InterPro" id="IPR002035">
    <property type="entry name" value="VWF_A"/>
</dbReference>
<keyword evidence="3" id="KW-1185">Reference proteome</keyword>
<dbReference type="AlphaFoldDB" id="A0AAV5WVB6"/>
<protein>
    <recommendedName>
        <fullName evidence="1">VWFA domain-containing protein</fullName>
    </recommendedName>
</protein>
<evidence type="ECO:0000313" key="3">
    <source>
        <dbReference type="Proteomes" id="UP001432322"/>
    </source>
</evidence>
<dbReference type="EMBL" id="BTSY01000007">
    <property type="protein sequence ID" value="GMT35480.1"/>
    <property type="molecule type" value="Genomic_DNA"/>
</dbReference>
<dbReference type="Gene3D" id="3.40.50.410">
    <property type="entry name" value="von Willebrand factor, type A domain"/>
    <property type="match status" value="1"/>
</dbReference>
<accession>A0AAV5WVB6</accession>
<gene>
    <name evidence="2" type="ORF">PFISCL1PPCAC_26777</name>
</gene>
<dbReference type="InterPro" id="IPR036465">
    <property type="entry name" value="vWFA_dom_sf"/>
</dbReference>
<dbReference type="Proteomes" id="UP001432322">
    <property type="component" value="Unassembled WGS sequence"/>
</dbReference>
<sequence>APALCAYEFTFVPTPEPTTPAAPTTADLNDAYCSCEPESLYLDLVFIVDNSADMTTQMLGAASATIQSVLFGLSLGTEVFQSNVAALAYGDVVQVVQNFGGIRTFADIMNFNLPFLGGKATKMTDAIKQASSMISSNGRSYTRGVIVLLSKSYNE</sequence>
<dbReference type="PANTHER" id="PTHR31024:SF3">
    <property type="entry name" value="C-TYPE LECTIN-RELATED"/>
    <property type="match status" value="1"/>
</dbReference>
<dbReference type="PANTHER" id="PTHR31024">
    <property type="entry name" value="C-TYPE LECTIN"/>
    <property type="match status" value="1"/>
</dbReference>
<feature type="non-terminal residue" evidence="2">
    <location>
        <position position="1"/>
    </location>
</feature>